<protein>
    <submittedName>
        <fullName evidence="2">Uncharacterized protein</fullName>
    </submittedName>
</protein>
<organism evidence="2 3">
    <name type="scientific">Brassica cretica</name>
    <name type="common">Mustard</name>
    <dbReference type="NCBI Taxonomy" id="69181"/>
    <lineage>
        <taxon>Eukaryota</taxon>
        <taxon>Viridiplantae</taxon>
        <taxon>Streptophyta</taxon>
        <taxon>Embryophyta</taxon>
        <taxon>Tracheophyta</taxon>
        <taxon>Spermatophyta</taxon>
        <taxon>Magnoliopsida</taxon>
        <taxon>eudicotyledons</taxon>
        <taxon>Gunneridae</taxon>
        <taxon>Pentapetalae</taxon>
        <taxon>rosids</taxon>
        <taxon>malvids</taxon>
        <taxon>Brassicales</taxon>
        <taxon>Brassicaceae</taxon>
        <taxon>Brassiceae</taxon>
        <taxon>Brassica</taxon>
    </lineage>
</organism>
<proteinExistence type="predicted"/>
<accession>A0A8S9JJA0</accession>
<gene>
    <name evidence="2" type="ORF">F2Q68_00006557</name>
</gene>
<dbReference type="EMBL" id="QGKW02001660">
    <property type="protein sequence ID" value="KAF2581719.1"/>
    <property type="molecule type" value="Genomic_DNA"/>
</dbReference>
<name>A0A8S9JJA0_BRACR</name>
<dbReference type="AlphaFoldDB" id="A0A8S9JJA0"/>
<dbReference type="Proteomes" id="UP000712281">
    <property type="component" value="Unassembled WGS sequence"/>
</dbReference>
<feature type="region of interest" description="Disordered" evidence="1">
    <location>
        <begin position="1"/>
        <end position="20"/>
    </location>
</feature>
<comment type="caution">
    <text evidence="2">The sequence shown here is derived from an EMBL/GenBank/DDBJ whole genome shotgun (WGS) entry which is preliminary data.</text>
</comment>
<sequence>MNSNMETTEDKKKSSKRSSPSGIRWLTGFYGANGIFLDAGLFGSAATPNCAICPSSFLLCPDLPTSSLLFNSSSLLGLRLDPANQKGRWVCTRLPQSDGEVVDGHSAAGGFDLKVDLGFGLRLDLGQISLGGSPVLQGVVASAFPPPYSFVLCSPDKTRVQPLIHPLPSASIPPMLQLLAYLCRVGFSGLEASPFRSELRLEWTAMDEIAGPRPGQPCSPVLMSQSPLGRSAVPQTVLRLLTLLISSLATGSGIKAKK</sequence>
<reference evidence="2" key="1">
    <citation type="submission" date="2019-12" db="EMBL/GenBank/DDBJ databases">
        <title>Genome sequencing and annotation of Brassica cretica.</title>
        <authorList>
            <person name="Studholme D.J."/>
            <person name="Sarris P.F."/>
        </authorList>
    </citation>
    <scope>NUCLEOTIDE SEQUENCE</scope>
    <source>
        <strain evidence="2">PFS-001/15</strain>
        <tissue evidence="2">Leaf</tissue>
    </source>
</reference>
<evidence type="ECO:0000313" key="3">
    <source>
        <dbReference type="Proteomes" id="UP000712281"/>
    </source>
</evidence>
<evidence type="ECO:0000256" key="1">
    <source>
        <dbReference type="SAM" id="MobiDB-lite"/>
    </source>
</evidence>
<evidence type="ECO:0000313" key="2">
    <source>
        <dbReference type="EMBL" id="KAF2581719.1"/>
    </source>
</evidence>